<dbReference type="EMBL" id="CAUJNA010003761">
    <property type="protein sequence ID" value="CAJ1409291.1"/>
    <property type="molecule type" value="Genomic_DNA"/>
</dbReference>
<proteinExistence type="predicted"/>
<dbReference type="Proteomes" id="UP001178507">
    <property type="component" value="Unassembled WGS sequence"/>
</dbReference>
<reference evidence="1" key="1">
    <citation type="submission" date="2023-08" db="EMBL/GenBank/DDBJ databases">
        <authorList>
            <person name="Chen Y."/>
            <person name="Shah S."/>
            <person name="Dougan E. K."/>
            <person name="Thang M."/>
            <person name="Chan C."/>
        </authorList>
    </citation>
    <scope>NUCLEOTIDE SEQUENCE</scope>
</reference>
<protein>
    <submittedName>
        <fullName evidence="1">Uncharacterized protein</fullName>
    </submittedName>
</protein>
<accession>A0AA36JQE7</accession>
<gene>
    <name evidence="1" type="ORF">EVOR1521_LOCUS30439</name>
</gene>
<organism evidence="1 2">
    <name type="scientific">Effrenium voratum</name>
    <dbReference type="NCBI Taxonomy" id="2562239"/>
    <lineage>
        <taxon>Eukaryota</taxon>
        <taxon>Sar</taxon>
        <taxon>Alveolata</taxon>
        <taxon>Dinophyceae</taxon>
        <taxon>Suessiales</taxon>
        <taxon>Symbiodiniaceae</taxon>
        <taxon>Effrenium</taxon>
    </lineage>
</organism>
<sequence length="287" mass="32895">MLQRMMKNRHRLQHFAAALAVSQLHRIVPEASVAKASTAAAAADLPRRVDQAKRLRDVYQTRFAFPEWSVELLERGELEQLSHKVTVYFPRGAHRGDVERLTKEREPVNIAMQRYYDKEKLQQFFGFTEGFYAKSSAEKLLPNIAIYCQTPMRSAGEQADVHVINVIGYAFDVPEQPDFQYFLSGRGKGTEEELVAKMRQMWRYIFICARDKGLKRVFLANVGGGAFSAELQRYHDYNRLKEASLEPVLKEFQGIEVRELPRIPHWVFGPEGKAVVAESLLVNAQCC</sequence>
<comment type="caution">
    <text evidence="1">The sequence shown here is derived from an EMBL/GenBank/DDBJ whole genome shotgun (WGS) entry which is preliminary data.</text>
</comment>
<evidence type="ECO:0000313" key="1">
    <source>
        <dbReference type="EMBL" id="CAJ1409291.1"/>
    </source>
</evidence>
<keyword evidence="2" id="KW-1185">Reference proteome</keyword>
<evidence type="ECO:0000313" key="2">
    <source>
        <dbReference type="Proteomes" id="UP001178507"/>
    </source>
</evidence>
<dbReference type="AlphaFoldDB" id="A0AA36JQE7"/>
<name>A0AA36JQE7_9DINO</name>